<gene>
    <name evidence="1" type="ORF">B2J93_1566</name>
</gene>
<organism evidence="1 2">
    <name type="scientific">Diplocarpon coronariae</name>
    <dbReference type="NCBI Taxonomy" id="2795749"/>
    <lineage>
        <taxon>Eukaryota</taxon>
        <taxon>Fungi</taxon>
        <taxon>Dikarya</taxon>
        <taxon>Ascomycota</taxon>
        <taxon>Pezizomycotina</taxon>
        <taxon>Leotiomycetes</taxon>
        <taxon>Helotiales</taxon>
        <taxon>Drepanopezizaceae</taxon>
        <taxon>Diplocarpon</taxon>
    </lineage>
</organism>
<keyword evidence="2" id="KW-1185">Reference proteome</keyword>
<dbReference type="InParanoid" id="A0A218Z332"/>
<accession>A0A218Z332</accession>
<comment type="caution">
    <text evidence="1">The sequence shown here is derived from an EMBL/GenBank/DDBJ whole genome shotgun (WGS) entry which is preliminary data.</text>
</comment>
<evidence type="ECO:0000313" key="1">
    <source>
        <dbReference type="EMBL" id="OWP02094.1"/>
    </source>
</evidence>
<evidence type="ECO:0000313" key="2">
    <source>
        <dbReference type="Proteomes" id="UP000242519"/>
    </source>
</evidence>
<dbReference type="AlphaFoldDB" id="A0A218Z332"/>
<name>A0A218Z332_9HELO</name>
<dbReference type="Proteomes" id="UP000242519">
    <property type="component" value="Unassembled WGS sequence"/>
</dbReference>
<reference evidence="1 2" key="1">
    <citation type="submission" date="2017-04" db="EMBL/GenBank/DDBJ databases">
        <title>Draft genome sequence of Marssonina coronaria NL1: causal agent of apple blotch.</title>
        <authorList>
            <person name="Cheng Q."/>
        </authorList>
    </citation>
    <scope>NUCLEOTIDE SEQUENCE [LARGE SCALE GENOMIC DNA]</scope>
    <source>
        <strain evidence="1 2">NL1</strain>
    </source>
</reference>
<dbReference type="EMBL" id="MZNU01000252">
    <property type="protein sequence ID" value="OWP02094.1"/>
    <property type="molecule type" value="Genomic_DNA"/>
</dbReference>
<sequence>MPRYFEVTEDRSKYMEYISDKNTYRNSHSATTQPELQFRDLYMGAHPCKGAVLVAASAELLRSAENSKQFLCVEPLQNSCRDISPDVLPSAGAPNSSTMVGIICAALGVVSCDLWGPTVIYVNSSSYMACTFEATNAFRLMGGGWAEIPSHQNGNLSA</sequence>
<protein>
    <submittedName>
        <fullName evidence="1">Uncharacterized protein</fullName>
    </submittedName>
</protein>
<proteinExistence type="predicted"/>